<dbReference type="EMBL" id="FORF01000002">
    <property type="protein sequence ID" value="SFI42315.1"/>
    <property type="molecule type" value="Genomic_DNA"/>
</dbReference>
<evidence type="ECO:0000313" key="6">
    <source>
        <dbReference type="Proteomes" id="UP000242763"/>
    </source>
</evidence>
<keyword evidence="1" id="KW-0805">Transcription regulation</keyword>
<keyword evidence="6" id="KW-1185">Reference proteome</keyword>
<dbReference type="SUPFAM" id="SSF53822">
    <property type="entry name" value="Periplasmic binding protein-like I"/>
    <property type="match status" value="1"/>
</dbReference>
<dbReference type="InterPro" id="IPR010982">
    <property type="entry name" value="Lambda_DNA-bd_dom_sf"/>
</dbReference>
<dbReference type="CDD" id="cd01575">
    <property type="entry name" value="PBP1_GntR"/>
    <property type="match status" value="1"/>
</dbReference>
<dbReference type="InterPro" id="IPR000843">
    <property type="entry name" value="HTH_LacI"/>
</dbReference>
<keyword evidence="3" id="KW-0804">Transcription</keyword>
<dbReference type="InterPro" id="IPR046335">
    <property type="entry name" value="LacI/GalR-like_sensor"/>
</dbReference>
<dbReference type="Gene3D" id="1.10.260.40">
    <property type="entry name" value="lambda repressor-like DNA-binding domains"/>
    <property type="match status" value="1"/>
</dbReference>
<dbReference type="InterPro" id="IPR028082">
    <property type="entry name" value="Peripla_BP_I"/>
</dbReference>
<organism evidence="5 6">
    <name type="scientific">Aquamicrobium aerolatum DSM 21857</name>
    <dbReference type="NCBI Taxonomy" id="1121003"/>
    <lineage>
        <taxon>Bacteria</taxon>
        <taxon>Pseudomonadati</taxon>
        <taxon>Pseudomonadota</taxon>
        <taxon>Alphaproteobacteria</taxon>
        <taxon>Hyphomicrobiales</taxon>
        <taxon>Phyllobacteriaceae</taxon>
        <taxon>Aerobium</taxon>
    </lineage>
</organism>
<dbReference type="GO" id="GO:0003700">
    <property type="term" value="F:DNA-binding transcription factor activity"/>
    <property type="evidence" value="ECO:0007669"/>
    <property type="project" value="TreeGrafter"/>
</dbReference>
<dbReference type="STRING" id="1121003.SAMN03080618_00370"/>
<dbReference type="GO" id="GO:0000976">
    <property type="term" value="F:transcription cis-regulatory region binding"/>
    <property type="evidence" value="ECO:0007669"/>
    <property type="project" value="TreeGrafter"/>
</dbReference>
<feature type="domain" description="HTH lacI-type" evidence="4">
    <location>
        <begin position="17"/>
        <end position="71"/>
    </location>
</feature>
<evidence type="ECO:0000259" key="4">
    <source>
        <dbReference type="PROSITE" id="PS50932"/>
    </source>
</evidence>
<keyword evidence="2" id="KW-0238">DNA-binding</keyword>
<dbReference type="SUPFAM" id="SSF47413">
    <property type="entry name" value="lambda repressor-like DNA-binding domains"/>
    <property type="match status" value="1"/>
</dbReference>
<dbReference type="PANTHER" id="PTHR30146">
    <property type="entry name" value="LACI-RELATED TRANSCRIPTIONAL REPRESSOR"/>
    <property type="match status" value="1"/>
</dbReference>
<dbReference type="Pfam" id="PF00356">
    <property type="entry name" value="LacI"/>
    <property type="match status" value="1"/>
</dbReference>
<dbReference type="PROSITE" id="PS50932">
    <property type="entry name" value="HTH_LACI_2"/>
    <property type="match status" value="1"/>
</dbReference>
<gene>
    <name evidence="5" type="ORF">SAMN03080618_00370</name>
</gene>
<proteinExistence type="predicted"/>
<dbReference type="PANTHER" id="PTHR30146:SF33">
    <property type="entry name" value="TRANSCRIPTIONAL REGULATOR"/>
    <property type="match status" value="1"/>
</dbReference>
<evidence type="ECO:0000256" key="3">
    <source>
        <dbReference type="ARBA" id="ARBA00023163"/>
    </source>
</evidence>
<dbReference type="CDD" id="cd01392">
    <property type="entry name" value="HTH_LacI"/>
    <property type="match status" value="1"/>
</dbReference>
<dbReference type="Gene3D" id="3.40.50.2300">
    <property type="match status" value="2"/>
</dbReference>
<evidence type="ECO:0000256" key="1">
    <source>
        <dbReference type="ARBA" id="ARBA00023015"/>
    </source>
</evidence>
<dbReference type="SMART" id="SM00354">
    <property type="entry name" value="HTH_LACI"/>
    <property type="match status" value="1"/>
</dbReference>
<evidence type="ECO:0000313" key="5">
    <source>
        <dbReference type="EMBL" id="SFI42315.1"/>
    </source>
</evidence>
<dbReference type="Pfam" id="PF13377">
    <property type="entry name" value="Peripla_BP_3"/>
    <property type="match status" value="1"/>
</dbReference>
<name>A0A1I3I2R9_9HYPH</name>
<accession>A0A1I3I2R9</accession>
<dbReference type="Proteomes" id="UP000242763">
    <property type="component" value="Unassembled WGS sequence"/>
</dbReference>
<protein>
    <submittedName>
        <fullName evidence="5">LacI family transcriptional regulator, gluconate utilization system Gnt-I transcriptional repressor</fullName>
    </submittedName>
</protein>
<reference evidence="6" key="1">
    <citation type="submission" date="2016-10" db="EMBL/GenBank/DDBJ databases">
        <authorList>
            <person name="Varghese N."/>
            <person name="Submissions S."/>
        </authorList>
    </citation>
    <scope>NUCLEOTIDE SEQUENCE [LARGE SCALE GENOMIC DNA]</scope>
    <source>
        <strain evidence="6">DSM 21857</strain>
    </source>
</reference>
<sequence length="342" mass="36463">MKAAVSTDTSDPIQRSATMQDVARLAGVSPMTVSNAFRNPEKVSPATREKIAAAAKMLRYIPNMVAGSLASGRSRLIGAIVPSLANSSFSGLLRGLSEYADRHGYELLVSVAGSPERELVAIRTFMGRRADGIVLIGTDRLPAARRMLQEAGVAVVEAWAERAMVDMSVGCSDFEVGAAMTRALVERGYRNIAFIGSEEKLARFEARKAGFRSVLAEAGLPSDLLVNVPGSLDMSCGVRALEQMDQMGRPVDAVFCVTDVVGVGVIFECMRRGWAVPERLAVAGYGNYEVAAQLPTGLSTIDSRSRDIGYAAAALIAEKVEKGVVSATHVDVGFDLILRNSF</sequence>
<evidence type="ECO:0000256" key="2">
    <source>
        <dbReference type="ARBA" id="ARBA00023125"/>
    </source>
</evidence>
<dbReference type="OrthoDB" id="7170131at2"/>
<dbReference type="AlphaFoldDB" id="A0A1I3I2R9"/>